<gene>
    <name evidence="2" type="ORF">CAPTEDRAFT_207741</name>
</gene>
<keyword evidence="4" id="KW-1185">Reference proteome</keyword>
<feature type="chain" id="PRO_5008787044" evidence="1">
    <location>
        <begin position="20"/>
        <end position="193"/>
    </location>
</feature>
<dbReference type="Proteomes" id="UP000014760">
    <property type="component" value="Unassembled WGS sequence"/>
</dbReference>
<evidence type="ECO:0000313" key="3">
    <source>
        <dbReference type="EnsemblMetazoa" id="CapteP207741"/>
    </source>
</evidence>
<proteinExistence type="predicted"/>
<evidence type="ECO:0000313" key="4">
    <source>
        <dbReference type="Proteomes" id="UP000014760"/>
    </source>
</evidence>
<dbReference type="EMBL" id="KB310616">
    <property type="protein sequence ID" value="ELT91211.1"/>
    <property type="molecule type" value="Genomic_DNA"/>
</dbReference>
<reference evidence="2 4" key="2">
    <citation type="journal article" date="2013" name="Nature">
        <title>Insights into bilaterian evolution from three spiralian genomes.</title>
        <authorList>
            <person name="Simakov O."/>
            <person name="Marletaz F."/>
            <person name="Cho S.J."/>
            <person name="Edsinger-Gonzales E."/>
            <person name="Havlak P."/>
            <person name="Hellsten U."/>
            <person name="Kuo D.H."/>
            <person name="Larsson T."/>
            <person name="Lv J."/>
            <person name="Arendt D."/>
            <person name="Savage R."/>
            <person name="Osoegawa K."/>
            <person name="de Jong P."/>
            <person name="Grimwood J."/>
            <person name="Chapman J.A."/>
            <person name="Shapiro H."/>
            <person name="Aerts A."/>
            <person name="Otillar R.P."/>
            <person name="Terry A.Y."/>
            <person name="Boore J.L."/>
            <person name="Grigoriev I.V."/>
            <person name="Lindberg D.R."/>
            <person name="Seaver E.C."/>
            <person name="Weisblat D.A."/>
            <person name="Putnam N.H."/>
            <person name="Rokhsar D.S."/>
        </authorList>
    </citation>
    <scope>NUCLEOTIDE SEQUENCE</scope>
    <source>
        <strain evidence="2 4">I ESC-2004</strain>
    </source>
</reference>
<keyword evidence="1" id="KW-0732">Signal</keyword>
<protein>
    <submittedName>
        <fullName evidence="2 3">Uncharacterized protein</fullName>
    </submittedName>
</protein>
<sequence length="193" mass="21108">MAYFSALIILSLCALGIQAQKQESCQYSVTVPRSHLVPVGDCSATPMGPLESIKAEITELVHRENSRLEDQVRSMREALLNLTAILMAAHSTPNCPGEPDSNENTTRPRPVPNVVIAATHGCSQQCREAIDTCLAKTENITATECIVTCPNITCQNGEGRSVWGTDLYTDVWIVVRIMPVRSCVRKALIREAN</sequence>
<organism evidence="2">
    <name type="scientific">Capitella teleta</name>
    <name type="common">Polychaete worm</name>
    <dbReference type="NCBI Taxonomy" id="283909"/>
    <lineage>
        <taxon>Eukaryota</taxon>
        <taxon>Metazoa</taxon>
        <taxon>Spiralia</taxon>
        <taxon>Lophotrochozoa</taxon>
        <taxon>Annelida</taxon>
        <taxon>Polychaeta</taxon>
        <taxon>Sedentaria</taxon>
        <taxon>Scolecida</taxon>
        <taxon>Capitellidae</taxon>
        <taxon>Capitella</taxon>
    </lineage>
</organism>
<feature type="signal peptide" evidence="1">
    <location>
        <begin position="1"/>
        <end position="19"/>
    </location>
</feature>
<dbReference type="EMBL" id="AMQN01002987">
    <property type="status" value="NOT_ANNOTATED_CDS"/>
    <property type="molecule type" value="Genomic_DNA"/>
</dbReference>
<dbReference type="EnsemblMetazoa" id="CapteT207741">
    <property type="protein sequence ID" value="CapteP207741"/>
    <property type="gene ID" value="CapteG207741"/>
</dbReference>
<evidence type="ECO:0000256" key="1">
    <source>
        <dbReference type="SAM" id="SignalP"/>
    </source>
</evidence>
<reference evidence="3" key="3">
    <citation type="submission" date="2015-06" db="UniProtKB">
        <authorList>
            <consortium name="EnsemblMetazoa"/>
        </authorList>
    </citation>
    <scope>IDENTIFICATION</scope>
</reference>
<dbReference type="AlphaFoldDB" id="R7TI39"/>
<name>R7TI39_CAPTE</name>
<reference evidence="4" key="1">
    <citation type="submission" date="2012-12" db="EMBL/GenBank/DDBJ databases">
        <authorList>
            <person name="Hellsten U."/>
            <person name="Grimwood J."/>
            <person name="Chapman J.A."/>
            <person name="Shapiro H."/>
            <person name="Aerts A."/>
            <person name="Otillar R.P."/>
            <person name="Terry A.Y."/>
            <person name="Boore J.L."/>
            <person name="Simakov O."/>
            <person name="Marletaz F."/>
            <person name="Cho S.-J."/>
            <person name="Edsinger-Gonzales E."/>
            <person name="Havlak P."/>
            <person name="Kuo D.-H."/>
            <person name="Larsson T."/>
            <person name="Lv J."/>
            <person name="Arendt D."/>
            <person name="Savage R."/>
            <person name="Osoegawa K."/>
            <person name="de Jong P."/>
            <person name="Lindberg D.R."/>
            <person name="Seaver E.C."/>
            <person name="Weisblat D.A."/>
            <person name="Putnam N.H."/>
            <person name="Grigoriev I.V."/>
            <person name="Rokhsar D.S."/>
        </authorList>
    </citation>
    <scope>NUCLEOTIDE SEQUENCE</scope>
    <source>
        <strain evidence="4">I ESC-2004</strain>
    </source>
</reference>
<accession>R7TI39</accession>
<dbReference type="HOGENOM" id="CLU_1410066_0_0_1"/>
<evidence type="ECO:0000313" key="2">
    <source>
        <dbReference type="EMBL" id="ELT91211.1"/>
    </source>
</evidence>